<dbReference type="EMBL" id="CP065956">
    <property type="protein sequence ID" value="QSR87743.1"/>
    <property type="molecule type" value="Genomic_DNA"/>
</dbReference>
<dbReference type="CDD" id="cd16833">
    <property type="entry name" value="YfiH"/>
    <property type="match status" value="1"/>
</dbReference>
<keyword evidence="6" id="KW-0862">Zinc</keyword>
<dbReference type="PANTHER" id="PTHR30616:SF2">
    <property type="entry name" value="PURINE NUCLEOSIDE PHOSPHORYLASE LACC1"/>
    <property type="match status" value="1"/>
</dbReference>
<proteinExistence type="inferred from homology"/>
<evidence type="ECO:0000256" key="9">
    <source>
        <dbReference type="ARBA" id="ARBA00049893"/>
    </source>
</evidence>
<keyword evidence="3" id="KW-0808">Transferase</keyword>
<organism evidence="10 11">
    <name type="scientific">Candidatus Methylacidiphilum infernorum</name>
    <dbReference type="NCBI Taxonomy" id="511746"/>
    <lineage>
        <taxon>Bacteria</taxon>
        <taxon>Pseudomonadati</taxon>
        <taxon>Verrucomicrobiota</taxon>
        <taxon>Methylacidiphilae</taxon>
        <taxon>Methylacidiphilales</taxon>
        <taxon>Methylacidiphilaceae</taxon>
        <taxon>Methylacidiphilum (ex Ratnadevi et al. 2023)</taxon>
    </lineage>
</organism>
<sequence length="210" mass="23372">MQWEFFPALSFPTLKHGLSLRYPRDPDHPQTEEPLLRNSLGGIGLDASIPIARAGQPHGEAVAVLKDKRELYFPQADGLLTALPRVLLAIRIADCAALYLFDPRNSAIGLIHSGKKGTQLKIATKAVLEMNKNFESNPSDLIVQISPCIRFPHYEVDFVSDIIDQLKSCGVEKIFDSGKCTACQLERYFSYRAEKGNTGRMWAVLGLFPQ</sequence>
<dbReference type="Gene3D" id="3.60.140.10">
    <property type="entry name" value="CNF1/YfiH-like putative cysteine hydrolases"/>
    <property type="match status" value="2"/>
</dbReference>
<evidence type="ECO:0000256" key="7">
    <source>
        <dbReference type="ARBA" id="ARBA00047989"/>
    </source>
</evidence>
<dbReference type="InterPro" id="IPR011324">
    <property type="entry name" value="Cytotoxic_necrot_fac-like_cat"/>
</dbReference>
<evidence type="ECO:0000256" key="8">
    <source>
        <dbReference type="ARBA" id="ARBA00048968"/>
    </source>
</evidence>
<keyword evidence="4" id="KW-0479">Metal-binding</keyword>
<dbReference type="Pfam" id="PF02578">
    <property type="entry name" value="Cu-oxidase_4"/>
    <property type="match status" value="2"/>
</dbReference>
<name>A0ABX7PYK7_9BACT</name>
<comment type="similarity">
    <text evidence="2">Belongs to the purine nucleoside phosphorylase YfiH/LACC1 family.</text>
</comment>
<keyword evidence="11" id="KW-1185">Reference proteome</keyword>
<dbReference type="InterPro" id="IPR003730">
    <property type="entry name" value="Cu_polyphenol_OxRdtase"/>
</dbReference>
<gene>
    <name evidence="10" type="ORF">EM20IM_03625</name>
</gene>
<comment type="catalytic activity">
    <reaction evidence="1">
        <text>inosine + phosphate = alpha-D-ribose 1-phosphate + hypoxanthine</text>
        <dbReference type="Rhea" id="RHEA:27646"/>
        <dbReference type="ChEBI" id="CHEBI:17368"/>
        <dbReference type="ChEBI" id="CHEBI:17596"/>
        <dbReference type="ChEBI" id="CHEBI:43474"/>
        <dbReference type="ChEBI" id="CHEBI:57720"/>
        <dbReference type="EC" id="2.4.2.1"/>
    </reaction>
    <physiologicalReaction direction="left-to-right" evidence="1">
        <dbReference type="Rhea" id="RHEA:27647"/>
    </physiologicalReaction>
</comment>
<keyword evidence="5" id="KW-0378">Hydrolase</keyword>
<evidence type="ECO:0000256" key="3">
    <source>
        <dbReference type="ARBA" id="ARBA00022679"/>
    </source>
</evidence>
<comment type="catalytic activity">
    <reaction evidence="9">
        <text>S-methyl-5'-thioadenosine + phosphate = 5-(methylsulfanyl)-alpha-D-ribose 1-phosphate + adenine</text>
        <dbReference type="Rhea" id="RHEA:11852"/>
        <dbReference type="ChEBI" id="CHEBI:16708"/>
        <dbReference type="ChEBI" id="CHEBI:17509"/>
        <dbReference type="ChEBI" id="CHEBI:43474"/>
        <dbReference type="ChEBI" id="CHEBI:58533"/>
        <dbReference type="EC" id="2.4.2.28"/>
    </reaction>
    <physiologicalReaction direction="left-to-right" evidence="9">
        <dbReference type="Rhea" id="RHEA:11853"/>
    </physiologicalReaction>
</comment>
<protein>
    <submittedName>
        <fullName evidence="10">Polyphenol oxidase family protein</fullName>
    </submittedName>
</protein>
<evidence type="ECO:0000313" key="10">
    <source>
        <dbReference type="EMBL" id="QSR87743.1"/>
    </source>
</evidence>
<comment type="catalytic activity">
    <reaction evidence="8">
        <text>adenosine + phosphate = alpha-D-ribose 1-phosphate + adenine</text>
        <dbReference type="Rhea" id="RHEA:27642"/>
        <dbReference type="ChEBI" id="CHEBI:16335"/>
        <dbReference type="ChEBI" id="CHEBI:16708"/>
        <dbReference type="ChEBI" id="CHEBI:43474"/>
        <dbReference type="ChEBI" id="CHEBI:57720"/>
        <dbReference type="EC" id="2.4.2.1"/>
    </reaction>
    <physiologicalReaction direction="left-to-right" evidence="8">
        <dbReference type="Rhea" id="RHEA:27643"/>
    </physiologicalReaction>
</comment>
<accession>A0ABX7PYK7</accession>
<reference evidence="10 11" key="1">
    <citation type="submission" date="2020-12" db="EMBL/GenBank/DDBJ databases">
        <authorList>
            <person name="Awala S.I."/>
            <person name="Gwak J.-H."/>
            <person name="Kim S.-J."/>
            <person name="Rhee S.-K."/>
        </authorList>
    </citation>
    <scope>NUCLEOTIDE SEQUENCE [LARGE SCALE GENOMIC DNA]</scope>
    <source>
        <strain evidence="10 11">IT5</strain>
    </source>
</reference>
<dbReference type="Proteomes" id="UP000663088">
    <property type="component" value="Chromosome"/>
</dbReference>
<evidence type="ECO:0000256" key="4">
    <source>
        <dbReference type="ARBA" id="ARBA00022723"/>
    </source>
</evidence>
<dbReference type="SUPFAM" id="SSF64438">
    <property type="entry name" value="CNF1/YfiH-like putative cysteine hydrolases"/>
    <property type="match status" value="1"/>
</dbReference>
<evidence type="ECO:0000256" key="1">
    <source>
        <dbReference type="ARBA" id="ARBA00000553"/>
    </source>
</evidence>
<dbReference type="InterPro" id="IPR038371">
    <property type="entry name" value="Cu_polyphenol_OxRdtase_sf"/>
</dbReference>
<evidence type="ECO:0000256" key="5">
    <source>
        <dbReference type="ARBA" id="ARBA00022801"/>
    </source>
</evidence>
<comment type="catalytic activity">
    <reaction evidence="7">
        <text>adenosine + H2O + H(+) = inosine + NH4(+)</text>
        <dbReference type="Rhea" id="RHEA:24408"/>
        <dbReference type="ChEBI" id="CHEBI:15377"/>
        <dbReference type="ChEBI" id="CHEBI:15378"/>
        <dbReference type="ChEBI" id="CHEBI:16335"/>
        <dbReference type="ChEBI" id="CHEBI:17596"/>
        <dbReference type="ChEBI" id="CHEBI:28938"/>
        <dbReference type="EC" id="3.5.4.4"/>
    </reaction>
    <physiologicalReaction direction="left-to-right" evidence="7">
        <dbReference type="Rhea" id="RHEA:24409"/>
    </physiologicalReaction>
</comment>
<evidence type="ECO:0000256" key="2">
    <source>
        <dbReference type="ARBA" id="ARBA00007353"/>
    </source>
</evidence>
<evidence type="ECO:0000256" key="6">
    <source>
        <dbReference type="ARBA" id="ARBA00022833"/>
    </source>
</evidence>
<evidence type="ECO:0000313" key="11">
    <source>
        <dbReference type="Proteomes" id="UP000663088"/>
    </source>
</evidence>
<dbReference type="PANTHER" id="PTHR30616">
    <property type="entry name" value="UNCHARACTERIZED PROTEIN YFIH"/>
    <property type="match status" value="1"/>
</dbReference>